<proteinExistence type="predicted"/>
<comment type="caution">
    <text evidence="2">The sequence shown here is derived from an EMBL/GenBank/DDBJ whole genome shotgun (WGS) entry which is preliminary data.</text>
</comment>
<dbReference type="InterPro" id="IPR036291">
    <property type="entry name" value="NAD(P)-bd_dom_sf"/>
</dbReference>
<organism evidence="2 3">
    <name type="scientific">Suillus placidus</name>
    <dbReference type="NCBI Taxonomy" id="48579"/>
    <lineage>
        <taxon>Eukaryota</taxon>
        <taxon>Fungi</taxon>
        <taxon>Dikarya</taxon>
        <taxon>Basidiomycota</taxon>
        <taxon>Agaricomycotina</taxon>
        <taxon>Agaricomycetes</taxon>
        <taxon>Agaricomycetidae</taxon>
        <taxon>Boletales</taxon>
        <taxon>Suillineae</taxon>
        <taxon>Suillaceae</taxon>
        <taxon>Suillus</taxon>
    </lineage>
</organism>
<dbReference type="InterPro" id="IPR011049">
    <property type="entry name" value="Serralysin-like_metalloprot_C"/>
</dbReference>
<dbReference type="InterPro" id="IPR024447">
    <property type="entry name" value="YXWGXW_rpt"/>
</dbReference>
<dbReference type="Pfam" id="PF12779">
    <property type="entry name" value="WXXGXW"/>
    <property type="match status" value="3"/>
</dbReference>
<dbReference type="OrthoDB" id="2687859at2759"/>
<dbReference type="AlphaFoldDB" id="A0A9P7CYQ3"/>
<evidence type="ECO:0000313" key="2">
    <source>
        <dbReference type="EMBL" id="KAG1771922.1"/>
    </source>
</evidence>
<protein>
    <submittedName>
        <fullName evidence="2">Uncharacterized protein</fullName>
    </submittedName>
</protein>
<name>A0A9P7CYQ3_9AGAM</name>
<dbReference type="SUPFAM" id="SSF101967">
    <property type="entry name" value="Adhesin YadA, collagen-binding domain"/>
    <property type="match status" value="1"/>
</dbReference>
<dbReference type="PANTHER" id="PTHR35846">
    <property type="entry name" value="PROTEIN CBG05131"/>
    <property type="match status" value="1"/>
</dbReference>
<reference evidence="2" key="1">
    <citation type="journal article" date="2020" name="New Phytol.">
        <title>Comparative genomics reveals dynamic genome evolution in host specialist ectomycorrhizal fungi.</title>
        <authorList>
            <person name="Lofgren L.A."/>
            <person name="Nguyen N.H."/>
            <person name="Vilgalys R."/>
            <person name="Ruytinx J."/>
            <person name="Liao H.L."/>
            <person name="Branco S."/>
            <person name="Kuo A."/>
            <person name="LaButti K."/>
            <person name="Lipzen A."/>
            <person name="Andreopoulos W."/>
            <person name="Pangilinan J."/>
            <person name="Riley R."/>
            <person name="Hundley H."/>
            <person name="Na H."/>
            <person name="Barry K."/>
            <person name="Grigoriev I.V."/>
            <person name="Stajich J.E."/>
            <person name="Kennedy P.G."/>
        </authorList>
    </citation>
    <scope>NUCLEOTIDE SEQUENCE</scope>
    <source>
        <strain evidence="2">DOB743</strain>
    </source>
</reference>
<accession>A0A9P7CYQ3</accession>
<evidence type="ECO:0000256" key="1">
    <source>
        <dbReference type="SAM" id="MobiDB-lite"/>
    </source>
</evidence>
<feature type="compositionally biased region" description="Polar residues" evidence="1">
    <location>
        <begin position="9"/>
        <end position="22"/>
    </location>
</feature>
<keyword evidence="3" id="KW-1185">Reference proteome</keyword>
<evidence type="ECO:0000313" key="3">
    <source>
        <dbReference type="Proteomes" id="UP000714275"/>
    </source>
</evidence>
<dbReference type="Gene3D" id="3.90.180.10">
    <property type="entry name" value="Medium-chain alcohol dehydrogenases, catalytic domain"/>
    <property type="match status" value="1"/>
</dbReference>
<feature type="region of interest" description="Disordered" evidence="1">
    <location>
        <begin position="1"/>
        <end position="23"/>
    </location>
</feature>
<dbReference type="PANTHER" id="PTHR35846:SF3">
    <property type="entry name" value="RGS DOMAIN-CONTAINING PROTEIN"/>
    <property type="match status" value="1"/>
</dbReference>
<dbReference type="Proteomes" id="UP000714275">
    <property type="component" value="Unassembled WGS sequence"/>
</dbReference>
<dbReference type="Gene3D" id="3.40.50.720">
    <property type="entry name" value="NAD(P)-binding Rossmann-like Domain"/>
    <property type="match status" value="1"/>
</dbReference>
<gene>
    <name evidence="2" type="ORF">EV702DRAFT_1048841</name>
</gene>
<dbReference type="EMBL" id="JABBWD010000056">
    <property type="protein sequence ID" value="KAG1771922.1"/>
    <property type="molecule type" value="Genomic_DNA"/>
</dbReference>
<dbReference type="SUPFAM" id="SSF51735">
    <property type="entry name" value="NAD(P)-binding Rossmann-fold domains"/>
    <property type="match status" value="1"/>
</dbReference>
<sequence length="420" mass="46551">MVTRDATCNHATPTHQSCNSDSDGPAMSAILEVADFPAIVNGPVVSAIDEVADFPAIVNGSVCHDWVCVTEGPLIMVSPVSPGPVSPADSSESRYCSRLHQPECGTITVGDGGRWEMGDGRWEMGDGRWEMGDGRWEMGDGRWEMGDGRWEMGDGRWEMGDGRWEMGDGRWEMGDGRWEMGDGRWEMGDGDGRWEMGDGRWEMGDGRWEMGDGRWEMGDGRWEMGDGRWEMGDGRWEMGDGRWEMGDGRWEMGDGRWEMGDGRWEMGDGRWEMGDGRWEMGDGREKILKVPGNVSPTAALGLFGVPGCTAYCGLHDILKLKEGESLIVSAAAGNYWINKLAPVVDEIQDTLQQAIKIFACYEYGLMFDYTAAVDESEVNKCKKRVRGLIANDVFLSAIQSVQGVNTSVPFSHRAVIVFAS</sequence>